<proteinExistence type="predicted"/>
<evidence type="ECO:0000259" key="1">
    <source>
        <dbReference type="Pfam" id="PF01266"/>
    </source>
</evidence>
<dbReference type="PANTHER" id="PTHR13847">
    <property type="entry name" value="SARCOSINE DEHYDROGENASE-RELATED"/>
    <property type="match status" value="1"/>
</dbReference>
<feature type="domain" description="FAD dependent oxidoreductase" evidence="1">
    <location>
        <begin position="42"/>
        <end position="441"/>
    </location>
</feature>
<dbReference type="Gene3D" id="3.50.50.60">
    <property type="entry name" value="FAD/NAD(P)-binding domain"/>
    <property type="match status" value="1"/>
</dbReference>
<comment type="caution">
    <text evidence="2">The sequence shown here is derived from an EMBL/GenBank/DDBJ whole genome shotgun (WGS) entry which is preliminary data.</text>
</comment>
<keyword evidence="3" id="KW-1185">Reference proteome</keyword>
<name>A0ABR1IKA5_9HYPO</name>
<dbReference type="Proteomes" id="UP001498421">
    <property type="component" value="Unassembled WGS sequence"/>
</dbReference>
<dbReference type="PANTHER" id="PTHR13847:SF213">
    <property type="entry name" value="DEPENDENT OXIDOREDUCTASE, PUTATIVE-RELATED"/>
    <property type="match status" value="1"/>
</dbReference>
<organism evidence="2 3">
    <name type="scientific">Neonectria magnoliae</name>
    <dbReference type="NCBI Taxonomy" id="2732573"/>
    <lineage>
        <taxon>Eukaryota</taxon>
        <taxon>Fungi</taxon>
        <taxon>Dikarya</taxon>
        <taxon>Ascomycota</taxon>
        <taxon>Pezizomycotina</taxon>
        <taxon>Sordariomycetes</taxon>
        <taxon>Hypocreomycetidae</taxon>
        <taxon>Hypocreales</taxon>
        <taxon>Nectriaceae</taxon>
        <taxon>Neonectria</taxon>
    </lineage>
</organism>
<dbReference type="Gene3D" id="3.30.9.10">
    <property type="entry name" value="D-Amino Acid Oxidase, subunit A, domain 2"/>
    <property type="match status" value="1"/>
</dbReference>
<evidence type="ECO:0000313" key="3">
    <source>
        <dbReference type="Proteomes" id="UP001498421"/>
    </source>
</evidence>
<dbReference type="EMBL" id="JAZAVK010000002">
    <property type="protein sequence ID" value="KAK7432992.1"/>
    <property type="molecule type" value="Genomic_DNA"/>
</dbReference>
<dbReference type="Pfam" id="PF01266">
    <property type="entry name" value="DAO"/>
    <property type="match status" value="1"/>
</dbReference>
<dbReference type="InterPro" id="IPR006076">
    <property type="entry name" value="FAD-dep_OxRdtase"/>
</dbReference>
<dbReference type="SUPFAM" id="SSF51905">
    <property type="entry name" value="FAD/NAD(P)-binding domain"/>
    <property type="match status" value="1"/>
</dbReference>
<dbReference type="InterPro" id="IPR036188">
    <property type="entry name" value="FAD/NAD-bd_sf"/>
</dbReference>
<protein>
    <recommendedName>
        <fullName evidence="1">FAD dependent oxidoreductase domain-containing protein</fullName>
    </recommendedName>
</protein>
<reference evidence="2 3" key="1">
    <citation type="journal article" date="2025" name="Microbiol. Resour. Announc.">
        <title>Draft genome sequences for Neonectria magnoliae and Neonectria punicea, canker pathogens of Liriodendron tulipifera and Acer saccharum in West Virginia.</title>
        <authorList>
            <person name="Petronek H.M."/>
            <person name="Kasson M.T."/>
            <person name="Metheny A.M."/>
            <person name="Stauder C.M."/>
            <person name="Lovett B."/>
            <person name="Lynch S.C."/>
            <person name="Garnas J.R."/>
            <person name="Kasson L.R."/>
            <person name="Stajich J.E."/>
        </authorList>
    </citation>
    <scope>NUCLEOTIDE SEQUENCE [LARGE SCALE GENOMIC DNA]</scope>
    <source>
        <strain evidence="2 3">NRRL 64651</strain>
    </source>
</reference>
<sequence>MYDQLSKDPSLPVSKPTQSYWQVPVNKRLQGIQSPVLPSQRDIIIIGSGITACSVSRELLASGFSGSVSVLEAREVCSGATGRNGGRINCVAVLDFDKYTRIFGVEAAKKIVRFELAHFDEMLHAAEGLGHALFATSEVRRVDTVAAVFDDEKLEQLKVMLANFEAALPDLAGQWSIIGDDVRQVPKYGLENAKGALIGRAGAAWPYRLITSLFEQLIDQYQQQFSIEANTPALSITRDQRNEFPYTIETPRGNIRAKHVVHCTEGHTSHLVPQLRGILVPRRGQMSVQNPGSAFPKGGQQSWSFYFKDGFDYLIQNQHTGEIFIGGGELGGFDAALDIHGISSDAEENLAAKSHLAGILPVVFGQEGWGKEQPGKPLMKASWVGIMCSSLDHVPMVGMLPQEALGARVVGDVQMGAEWISAGYGGYGMVNAWLCGKAVAQQLMGSGVPDWLPKEYQVTQERLTRLRLHLDKIAGTGKHLRALL</sequence>
<evidence type="ECO:0000313" key="2">
    <source>
        <dbReference type="EMBL" id="KAK7432992.1"/>
    </source>
</evidence>
<accession>A0ABR1IKA5</accession>
<gene>
    <name evidence="2" type="ORF">QQZ08_000463</name>
</gene>